<keyword evidence="2" id="KW-1185">Reference proteome</keyword>
<proteinExistence type="predicted"/>
<dbReference type="AlphaFoldDB" id="A0A1I7ECT3"/>
<gene>
    <name evidence="1" type="ORF">SAMN05216236_1678</name>
</gene>
<name>A0A1I7ECT3_9RHOB</name>
<organism evidence="1 2">
    <name type="scientific">Sedimentitalea nanhaiensis</name>
    <dbReference type="NCBI Taxonomy" id="999627"/>
    <lineage>
        <taxon>Bacteria</taxon>
        <taxon>Pseudomonadati</taxon>
        <taxon>Pseudomonadota</taxon>
        <taxon>Alphaproteobacteria</taxon>
        <taxon>Rhodobacterales</taxon>
        <taxon>Paracoccaceae</taxon>
        <taxon>Sedimentitalea</taxon>
    </lineage>
</organism>
<dbReference type="Proteomes" id="UP000182466">
    <property type="component" value="Unassembled WGS sequence"/>
</dbReference>
<dbReference type="eggNOG" id="ENOG502ZJG7">
    <property type="taxonomic scope" value="Bacteria"/>
</dbReference>
<accession>A0A1I7ECT3</accession>
<dbReference type="STRING" id="999627.SAMN05216236_1678"/>
<evidence type="ECO:0000313" key="1">
    <source>
        <dbReference type="EMBL" id="SFU21730.1"/>
    </source>
</evidence>
<reference evidence="1 2" key="1">
    <citation type="submission" date="2016-10" db="EMBL/GenBank/DDBJ databases">
        <authorList>
            <person name="de Groot N.N."/>
        </authorList>
    </citation>
    <scope>NUCLEOTIDE SEQUENCE [LARGE SCALE GENOMIC DNA]</scope>
    <source>
        <strain evidence="1 2">CGMCC 1.10959</strain>
    </source>
</reference>
<protein>
    <submittedName>
        <fullName evidence="1">Uncharacterized protein</fullName>
    </submittedName>
</protein>
<dbReference type="EMBL" id="FPAW01000067">
    <property type="protein sequence ID" value="SFU21730.1"/>
    <property type="molecule type" value="Genomic_DNA"/>
</dbReference>
<dbReference type="RefSeq" id="WP_009820029.1">
    <property type="nucleotide sequence ID" value="NZ_FPAW01000067.1"/>
</dbReference>
<evidence type="ECO:0000313" key="2">
    <source>
        <dbReference type="Proteomes" id="UP000182466"/>
    </source>
</evidence>
<sequence length="45" mass="4815">MPDITGPKPVSPAKIAGREIPHVPTMRAALVKAMKEHDLPEAIPC</sequence>